<protein>
    <submittedName>
        <fullName evidence="1">Glycosyltransferase family 2 protein</fullName>
    </submittedName>
</protein>
<dbReference type="RefSeq" id="WP_310533147.1">
    <property type="nucleotide sequence ID" value="NZ_JAVKVN010000004.1"/>
</dbReference>
<gene>
    <name evidence="1" type="ORF">RIU57_13085</name>
</gene>
<dbReference type="SUPFAM" id="SSF53448">
    <property type="entry name" value="Nucleotide-diphospho-sugar transferases"/>
    <property type="match status" value="1"/>
</dbReference>
<dbReference type="CDD" id="cd04183">
    <property type="entry name" value="GT2_BcE_like"/>
    <property type="match status" value="1"/>
</dbReference>
<dbReference type="EMBL" id="JAVKVN010000004">
    <property type="protein sequence ID" value="MDR7946047.1"/>
    <property type="molecule type" value="Genomic_DNA"/>
</dbReference>
<evidence type="ECO:0000313" key="1">
    <source>
        <dbReference type="EMBL" id="MDR7946047.1"/>
    </source>
</evidence>
<dbReference type="Gene3D" id="3.90.550.10">
    <property type="entry name" value="Spore Coat Polysaccharide Biosynthesis Protein SpsA, Chain A"/>
    <property type="match status" value="1"/>
</dbReference>
<dbReference type="Proteomes" id="UP001264156">
    <property type="component" value="Unassembled WGS sequence"/>
</dbReference>
<accession>A0ABU2DD40</accession>
<sequence>MATNIVITMAGRGSRFYTAGYTVPKYEIIAHGRSLFDWSLLSLRNFITPESRIIFVTLESNASADYVRARCAALDIQDFHIIELSAVTDGQATTAMQASDIWRKDQPLLIYNIDTFVEPKALQPTDIRPRSDGWIPCFSAPGDHWSFVELSDQQWATRVTEKTRISDHASIGLYWFAKAADYEKAYNDYFSNADNLVKGEKYVAPLYNHLIDKGLNISIQDVPVSTVHVLGTPDELKQFLACECPRIE</sequence>
<keyword evidence="2" id="KW-1185">Reference proteome</keyword>
<proteinExistence type="predicted"/>
<dbReference type="InterPro" id="IPR029044">
    <property type="entry name" value="Nucleotide-diphossugar_trans"/>
</dbReference>
<organism evidence="1 2">
    <name type="scientific">Achromobacter aegrifaciens</name>
    <dbReference type="NCBI Taxonomy" id="1287736"/>
    <lineage>
        <taxon>Bacteria</taxon>
        <taxon>Pseudomonadati</taxon>
        <taxon>Pseudomonadota</taxon>
        <taxon>Betaproteobacteria</taxon>
        <taxon>Burkholderiales</taxon>
        <taxon>Alcaligenaceae</taxon>
        <taxon>Achromobacter</taxon>
    </lineage>
</organism>
<reference evidence="2" key="1">
    <citation type="submission" date="2023-07" db="EMBL/GenBank/DDBJ databases">
        <title>Glyphosate-induced phosphonatase operons in soil bacteria of genus Achromobacter.</title>
        <authorList>
            <person name="Epiktetov D.O."/>
            <person name="Sviridov A.V."/>
            <person name="Tarlachkov S.V."/>
            <person name="Shushkova T.V."/>
            <person name="Toropygin I.Y."/>
            <person name="Leontievsky A."/>
        </authorList>
    </citation>
    <scope>NUCLEOTIDE SEQUENCE [LARGE SCALE GENOMIC DNA]</scope>
    <source>
        <strain evidence="2">Kg 16</strain>
    </source>
</reference>
<dbReference type="PIRSF" id="PIRSF028162">
    <property type="entry name" value="BcbE_prd"/>
    <property type="match status" value="1"/>
</dbReference>
<comment type="caution">
    <text evidence="1">The sequence shown here is derived from an EMBL/GenBank/DDBJ whole genome shotgun (WGS) entry which is preliminary data.</text>
</comment>
<name>A0ABU2DD40_ACHAE</name>
<dbReference type="InterPro" id="IPR016873">
    <property type="entry name" value="Caps_polysacc_synth_BcbE_prd"/>
</dbReference>
<evidence type="ECO:0000313" key="2">
    <source>
        <dbReference type="Proteomes" id="UP001264156"/>
    </source>
</evidence>